<proteinExistence type="predicted"/>
<dbReference type="Pfam" id="PF10150">
    <property type="entry name" value="RNase_E_G"/>
    <property type="match status" value="1"/>
</dbReference>
<gene>
    <name evidence="4" type="ORF">JIP62_02695</name>
</gene>
<keyword evidence="5" id="KW-1185">Reference proteome</keyword>
<reference evidence="4 5" key="1">
    <citation type="submission" date="2021-01" db="EMBL/GenBank/DDBJ databases">
        <title>Brevundimonas vitis sp. nov., an bacterium isolated from grape (Vitis vinifera).</title>
        <authorList>
            <person name="Jiang L."/>
            <person name="Lee J."/>
        </authorList>
    </citation>
    <scope>NUCLEOTIDE SEQUENCE [LARGE SCALE GENOMIC DNA]</scope>
    <source>
        <strain evidence="4 5">GRTSA-9</strain>
    </source>
</reference>
<protein>
    <submittedName>
        <fullName evidence="4">Ribonuclease E/G</fullName>
    </submittedName>
</protein>
<keyword evidence="2" id="KW-0694">RNA-binding</keyword>
<sequence length="346" mass="36449">MTLEAFLDETPGEVRGVISRDGRCERLLIHRDSDIAAHRLGAQSIGRIEAIDSGLNGAFVDLGTGRSAYMPPGKGSVGRVGEIIQVAVTAEPRSGKGPTVKRLGAGEGPPRLIRPGPDVRAVLAQWAPGIQVQRGLVAIQASLDAEEEALADAVVLADLGLDLAVQRTRALVAVDIDHARLPGRDAARGKDQANRAGLAQAARLIRLKGWGGLVVVDVVGGGRDGEALLAAARTAFGGDPQTARQIAYGPVSRFGTLQIAMPWQFTPIEERLNDPDGRPWLQTRVIAIVRALHRALLSDTATPRHLARCCPQEAELAAPLVARLGPRANVVADSDVLPGRALIGVP</sequence>
<evidence type="ECO:0000256" key="1">
    <source>
        <dbReference type="ARBA" id="ARBA00022801"/>
    </source>
</evidence>
<evidence type="ECO:0000259" key="3">
    <source>
        <dbReference type="Pfam" id="PF10150"/>
    </source>
</evidence>
<dbReference type="InterPro" id="IPR019307">
    <property type="entry name" value="RNA-bd_AU-1/RNase_E/G"/>
</dbReference>
<dbReference type="RefSeq" id="WP_201103408.1">
    <property type="nucleotide sequence ID" value="NZ_CP067977.1"/>
</dbReference>
<name>A0ABX7BNA7_9CAUL</name>
<dbReference type="InterPro" id="IPR012340">
    <property type="entry name" value="NA-bd_OB-fold"/>
</dbReference>
<dbReference type="SUPFAM" id="SSF50249">
    <property type="entry name" value="Nucleic acid-binding proteins"/>
    <property type="match status" value="1"/>
</dbReference>
<organism evidence="4 5">
    <name type="scientific">Brevundimonas vitisensis</name>
    <dbReference type="NCBI Taxonomy" id="2800818"/>
    <lineage>
        <taxon>Bacteria</taxon>
        <taxon>Pseudomonadati</taxon>
        <taxon>Pseudomonadota</taxon>
        <taxon>Alphaproteobacteria</taxon>
        <taxon>Caulobacterales</taxon>
        <taxon>Caulobacteraceae</taxon>
        <taxon>Brevundimonas</taxon>
    </lineage>
</organism>
<keyword evidence="1" id="KW-0378">Hydrolase</keyword>
<feature type="domain" description="RNA-binding protein AU-1/Ribonuclease E/G" evidence="3">
    <location>
        <begin position="147"/>
        <end position="259"/>
    </location>
</feature>
<evidence type="ECO:0000256" key="2">
    <source>
        <dbReference type="ARBA" id="ARBA00022884"/>
    </source>
</evidence>
<dbReference type="EMBL" id="CP067977">
    <property type="protein sequence ID" value="QQQ19054.1"/>
    <property type="molecule type" value="Genomic_DNA"/>
</dbReference>
<evidence type="ECO:0000313" key="5">
    <source>
        <dbReference type="Proteomes" id="UP000595448"/>
    </source>
</evidence>
<evidence type="ECO:0000313" key="4">
    <source>
        <dbReference type="EMBL" id="QQQ19054.1"/>
    </source>
</evidence>
<accession>A0ABX7BNA7</accession>
<dbReference type="Proteomes" id="UP000595448">
    <property type="component" value="Chromosome"/>
</dbReference>